<comment type="caution">
    <text evidence="2">The sequence shown here is derived from an EMBL/GenBank/DDBJ whole genome shotgun (WGS) entry which is preliminary data.</text>
</comment>
<evidence type="ECO:0000256" key="1">
    <source>
        <dbReference type="SAM" id="SignalP"/>
    </source>
</evidence>
<dbReference type="Proteomes" id="UP000663880">
    <property type="component" value="Unassembled WGS sequence"/>
</dbReference>
<reference evidence="2" key="1">
    <citation type="submission" date="2021-02" db="EMBL/GenBank/DDBJ databases">
        <authorList>
            <person name="Steward A R."/>
        </authorList>
    </citation>
    <scope>NUCLEOTIDE SEQUENCE</scope>
</reference>
<protein>
    <submittedName>
        <fullName evidence="2">Uncharacterized protein</fullName>
    </submittedName>
</protein>
<name>A0A821UDR8_9NEOP</name>
<evidence type="ECO:0000313" key="3">
    <source>
        <dbReference type="Proteomes" id="UP000663880"/>
    </source>
</evidence>
<dbReference type="OrthoDB" id="8188574at2759"/>
<dbReference type="AlphaFoldDB" id="A0A821UDR8"/>
<feature type="chain" id="PRO_5032947142" evidence="1">
    <location>
        <begin position="22"/>
        <end position="125"/>
    </location>
</feature>
<gene>
    <name evidence="2" type="ORF">PMACD_LOCUS10215</name>
</gene>
<keyword evidence="3" id="KW-1185">Reference proteome</keyword>
<evidence type="ECO:0000313" key="2">
    <source>
        <dbReference type="EMBL" id="CAF4888109.1"/>
    </source>
</evidence>
<proteinExistence type="predicted"/>
<keyword evidence="1" id="KW-0732">Signal</keyword>
<organism evidence="2 3">
    <name type="scientific">Pieris macdunnoughi</name>
    <dbReference type="NCBI Taxonomy" id="345717"/>
    <lineage>
        <taxon>Eukaryota</taxon>
        <taxon>Metazoa</taxon>
        <taxon>Ecdysozoa</taxon>
        <taxon>Arthropoda</taxon>
        <taxon>Hexapoda</taxon>
        <taxon>Insecta</taxon>
        <taxon>Pterygota</taxon>
        <taxon>Neoptera</taxon>
        <taxon>Endopterygota</taxon>
        <taxon>Lepidoptera</taxon>
        <taxon>Glossata</taxon>
        <taxon>Ditrysia</taxon>
        <taxon>Papilionoidea</taxon>
        <taxon>Pieridae</taxon>
        <taxon>Pierinae</taxon>
        <taxon>Pieris</taxon>
    </lineage>
</organism>
<accession>A0A821UDR8</accession>
<dbReference type="EMBL" id="CAJOBZ010000030">
    <property type="protein sequence ID" value="CAF4888109.1"/>
    <property type="molecule type" value="Genomic_DNA"/>
</dbReference>
<feature type="signal peptide" evidence="1">
    <location>
        <begin position="1"/>
        <end position="21"/>
    </location>
</feature>
<sequence length="125" mass="14196">MARVLLVACVIFLFKCPDTQGRFLVVPEDVAMLFTTIYGFAPPIRKGNDHRIGFGYRFGNHADFQVLYELGPQTTTKELQSIDVRSQPLSDRKSRRPIVDMLVRAGLVKDASYNNNVVEQHDEPK</sequence>